<reference evidence="5 6" key="1">
    <citation type="submission" date="2019-07" db="EMBL/GenBank/DDBJ databases">
        <title>Whole genome shotgun sequence of Cellulomonas terrae NBRC 100819.</title>
        <authorList>
            <person name="Hosoyama A."/>
            <person name="Uohara A."/>
            <person name="Ohji S."/>
            <person name="Ichikawa N."/>
        </authorList>
    </citation>
    <scope>NUCLEOTIDE SEQUENCE [LARGE SCALE GENOMIC DNA]</scope>
    <source>
        <strain evidence="5 6">NBRC 100819</strain>
    </source>
</reference>
<dbReference type="SUPFAM" id="SSF49899">
    <property type="entry name" value="Concanavalin A-like lectins/glucanases"/>
    <property type="match status" value="1"/>
</dbReference>
<dbReference type="InterPro" id="IPR011049">
    <property type="entry name" value="Serralysin-like_metalloprot_C"/>
</dbReference>
<comment type="caution">
    <text evidence="5">The sequence shown here is derived from an EMBL/GenBank/DDBJ whole genome shotgun (WGS) entry which is preliminary data.</text>
</comment>
<dbReference type="OrthoDB" id="4816833at2"/>
<dbReference type="InterPro" id="IPR018511">
    <property type="entry name" value="Hemolysin-typ_Ca-bd_CS"/>
</dbReference>
<dbReference type="PRINTS" id="PR00313">
    <property type="entry name" value="CABNDNGRPT"/>
</dbReference>
<dbReference type="PANTHER" id="PTHR38340">
    <property type="entry name" value="S-LAYER PROTEIN"/>
    <property type="match status" value="1"/>
</dbReference>
<dbReference type="GO" id="GO:0005576">
    <property type="term" value="C:extracellular region"/>
    <property type="evidence" value="ECO:0007669"/>
    <property type="project" value="UniProtKB-SubCell"/>
</dbReference>
<dbReference type="InterPro" id="IPR013320">
    <property type="entry name" value="ConA-like_dom_sf"/>
</dbReference>
<dbReference type="InterPro" id="IPR001343">
    <property type="entry name" value="Hemolysn_Ca-bd"/>
</dbReference>
<dbReference type="RefSeq" id="WP_146846862.1">
    <property type="nucleotide sequence ID" value="NZ_BJWH01000015.1"/>
</dbReference>
<accession>A0A511JNR7</accession>
<evidence type="ECO:0000256" key="1">
    <source>
        <dbReference type="ARBA" id="ARBA00004613"/>
    </source>
</evidence>
<protein>
    <recommendedName>
        <fullName evidence="7">Calcium-binding protein</fullName>
    </recommendedName>
</protein>
<dbReference type="Proteomes" id="UP000321049">
    <property type="component" value="Unassembled WGS sequence"/>
</dbReference>
<name>A0A511JNR7_9CELL</name>
<keyword evidence="4" id="KW-0732">Signal</keyword>
<evidence type="ECO:0000256" key="4">
    <source>
        <dbReference type="SAM" id="SignalP"/>
    </source>
</evidence>
<gene>
    <name evidence="5" type="ORF">CTE05_27400</name>
</gene>
<feature type="region of interest" description="Disordered" evidence="3">
    <location>
        <begin position="391"/>
        <end position="464"/>
    </location>
</feature>
<dbReference type="PANTHER" id="PTHR38340:SF1">
    <property type="entry name" value="S-LAYER PROTEIN"/>
    <property type="match status" value="1"/>
</dbReference>
<dbReference type="Gene3D" id="2.150.10.10">
    <property type="entry name" value="Serralysin-like metalloprotease, C-terminal"/>
    <property type="match status" value="2"/>
</dbReference>
<dbReference type="AlphaFoldDB" id="A0A511JNR7"/>
<comment type="subcellular location">
    <subcellularLocation>
        <location evidence="1">Secreted</location>
    </subcellularLocation>
</comment>
<feature type="signal peptide" evidence="4">
    <location>
        <begin position="1"/>
        <end position="26"/>
    </location>
</feature>
<keyword evidence="6" id="KW-1185">Reference proteome</keyword>
<organism evidence="5 6">
    <name type="scientific">Cellulomonas terrae</name>
    <dbReference type="NCBI Taxonomy" id="311234"/>
    <lineage>
        <taxon>Bacteria</taxon>
        <taxon>Bacillati</taxon>
        <taxon>Actinomycetota</taxon>
        <taxon>Actinomycetes</taxon>
        <taxon>Micrococcales</taxon>
        <taxon>Cellulomonadaceae</taxon>
        <taxon>Cellulomonas</taxon>
    </lineage>
</organism>
<evidence type="ECO:0000313" key="5">
    <source>
        <dbReference type="EMBL" id="GEL99193.1"/>
    </source>
</evidence>
<evidence type="ECO:0008006" key="7">
    <source>
        <dbReference type="Google" id="ProtNLM"/>
    </source>
</evidence>
<dbReference type="SUPFAM" id="SSF51120">
    <property type="entry name" value="beta-Roll"/>
    <property type="match status" value="2"/>
</dbReference>
<dbReference type="Pfam" id="PF00353">
    <property type="entry name" value="HemolysinCabind"/>
    <property type="match status" value="3"/>
</dbReference>
<dbReference type="GO" id="GO:0005509">
    <property type="term" value="F:calcium ion binding"/>
    <property type="evidence" value="ECO:0007669"/>
    <property type="project" value="InterPro"/>
</dbReference>
<proteinExistence type="predicted"/>
<dbReference type="EMBL" id="BJWH01000015">
    <property type="protein sequence ID" value="GEL99193.1"/>
    <property type="molecule type" value="Genomic_DNA"/>
</dbReference>
<keyword evidence="2" id="KW-0964">Secreted</keyword>
<dbReference type="InterPro" id="IPR050557">
    <property type="entry name" value="RTX_toxin/Mannuronan_C5-epim"/>
</dbReference>
<sequence>MRRTRLGLTLATALAAVLLLAAPASAGDVQREEFTRTLGPGWEVLGFSGDPVATTRGGTITIGEETLVMLREYAAPSEWTGSAGRLTGWDVDFRMRLGADSTRACLDEQTGSPPATLLWVGDTMDLVHIGFGPGELCLVYPYEDREVVPLDTHRWHRYHLEARGQHLLLTVDGRTVLDRTLTGRGAGTVALGFETHQGSSSWDYVRYDTSPGHRCTIRGTDGPDVLRGTAGADVICAGAGDDRVSGLGGDDLLVGGEGDDTLLGGSGHDLLQGGWGADVLDGGADSGRSEGGQGNDRFVMGAAPDGAHQLVGGPGRDVVDYGARTGPVAVTLDGIGGDGEPGEGDAVGVPAPWSSSPDIEDVLGGHGDDVLTGAWWAETLVGGPGADLLRGGGGRDDLRGTDGVQGNDRLDGGDGQDACSADPLDALTSCNETSTWPPMPTPSPTPSGASLRLPTVAPAVPGER</sequence>
<evidence type="ECO:0000256" key="3">
    <source>
        <dbReference type="SAM" id="MobiDB-lite"/>
    </source>
</evidence>
<feature type="chain" id="PRO_5039125079" description="Calcium-binding protein" evidence="4">
    <location>
        <begin position="27"/>
        <end position="464"/>
    </location>
</feature>
<dbReference type="PROSITE" id="PS00330">
    <property type="entry name" value="HEMOLYSIN_CALCIUM"/>
    <property type="match status" value="1"/>
</dbReference>
<evidence type="ECO:0000313" key="6">
    <source>
        <dbReference type="Proteomes" id="UP000321049"/>
    </source>
</evidence>
<evidence type="ECO:0000256" key="2">
    <source>
        <dbReference type="ARBA" id="ARBA00022525"/>
    </source>
</evidence>